<proteinExistence type="predicted"/>
<evidence type="ECO:0000256" key="2">
    <source>
        <dbReference type="ARBA" id="ARBA00023125"/>
    </source>
</evidence>
<dbReference type="InterPro" id="IPR009057">
    <property type="entry name" value="Homeodomain-like_sf"/>
</dbReference>
<dbReference type="Proteomes" id="UP001202244">
    <property type="component" value="Chromosome"/>
</dbReference>
<dbReference type="InterPro" id="IPR001647">
    <property type="entry name" value="HTH_TetR"/>
</dbReference>
<evidence type="ECO:0000313" key="6">
    <source>
        <dbReference type="Proteomes" id="UP001202244"/>
    </source>
</evidence>
<name>A0ABY3Y0L6_9ACTN</name>
<keyword evidence="2" id="KW-0238">DNA-binding</keyword>
<accession>A0ABY3Y0L6</accession>
<gene>
    <name evidence="5" type="ORF">MMF93_30335</name>
</gene>
<dbReference type="Pfam" id="PF00440">
    <property type="entry name" value="TetR_N"/>
    <property type="match status" value="1"/>
</dbReference>
<dbReference type="RefSeq" id="WP_242756360.1">
    <property type="nucleotide sequence ID" value="NZ_CP093846.1"/>
</dbReference>
<dbReference type="SUPFAM" id="SSF46689">
    <property type="entry name" value="Homeodomain-like"/>
    <property type="match status" value="1"/>
</dbReference>
<reference evidence="5 6" key="1">
    <citation type="journal article" date="2023" name="Microbiol. Spectr.">
        <title>Synergy between Genome Mining, Metabolomics, and Bioinformatics Uncovers Antibacterial Chlorinated Carbazole Alkaloids and Their Biosynthetic Gene Cluster from Streptomyces tubbatahanensis sp. nov., a Novel Actinomycete Isolated from Sulu Sea, Philippines.</title>
        <authorList>
            <person name="Tenebro C.P."/>
            <person name="Trono D.J.V.L."/>
            <person name="Balida L.A.P."/>
            <person name="Bayog L.K.A."/>
            <person name="Bruna J.R."/>
            <person name="Sabido E.M."/>
            <person name="Caspe D.P.C."/>
            <person name="de Los Santos E.L.C."/>
            <person name="Saludes J.P."/>
            <person name="Dalisay D.S."/>
        </authorList>
    </citation>
    <scope>NUCLEOTIDE SEQUENCE [LARGE SCALE GENOMIC DNA]</scope>
    <source>
        <strain evidence="5 6">DSD3025</strain>
    </source>
</reference>
<organism evidence="5 6">
    <name type="scientific">Streptomyces tubbatahanensis</name>
    <dbReference type="NCBI Taxonomy" id="2923272"/>
    <lineage>
        <taxon>Bacteria</taxon>
        <taxon>Bacillati</taxon>
        <taxon>Actinomycetota</taxon>
        <taxon>Actinomycetes</taxon>
        <taxon>Kitasatosporales</taxon>
        <taxon>Streptomycetaceae</taxon>
        <taxon>Streptomyces</taxon>
    </lineage>
</organism>
<keyword evidence="1" id="KW-0805">Transcription regulation</keyword>
<evidence type="ECO:0000256" key="3">
    <source>
        <dbReference type="ARBA" id="ARBA00023163"/>
    </source>
</evidence>
<keyword evidence="3" id="KW-0804">Transcription</keyword>
<dbReference type="PANTHER" id="PTHR30055">
    <property type="entry name" value="HTH-TYPE TRANSCRIPTIONAL REGULATOR RUTR"/>
    <property type="match status" value="1"/>
</dbReference>
<dbReference type="Gene3D" id="1.10.357.10">
    <property type="entry name" value="Tetracycline Repressor, domain 2"/>
    <property type="match status" value="1"/>
</dbReference>
<feature type="domain" description="HTH tetR-type" evidence="4">
    <location>
        <begin position="20"/>
        <end position="67"/>
    </location>
</feature>
<keyword evidence="6" id="KW-1185">Reference proteome</keyword>
<dbReference type="InterPro" id="IPR050109">
    <property type="entry name" value="HTH-type_TetR-like_transc_reg"/>
</dbReference>
<sequence length="227" mass="24501">MSAAARTGRADRGTETRDALMTAAERLFAEHGLSAVSSRQIGEAAGQGNVTAVSYHFGSKPGLVRAIMTRHGERVDALRQRYVRAAGGSRDVRDWVGCLVRPVPEYLGSLGVPSWHARFSVLVMTDPMLRALVTDEALVRPCLGEVLDNLGRCLAALPERVRAERGDMARHLLVHTCAERERALAEGTGAPHTSWLRTADALTDAVVGLLTAPVTHPDDSDDFLEKA</sequence>
<dbReference type="EMBL" id="CP093846">
    <property type="protein sequence ID" value="UNT00283.1"/>
    <property type="molecule type" value="Genomic_DNA"/>
</dbReference>
<protein>
    <submittedName>
        <fullName evidence="5">TetR family transcriptional regulator</fullName>
    </submittedName>
</protein>
<dbReference type="PANTHER" id="PTHR30055:SF234">
    <property type="entry name" value="HTH-TYPE TRANSCRIPTIONAL REGULATOR BETI"/>
    <property type="match status" value="1"/>
</dbReference>
<evidence type="ECO:0000259" key="4">
    <source>
        <dbReference type="Pfam" id="PF00440"/>
    </source>
</evidence>
<evidence type="ECO:0000313" key="5">
    <source>
        <dbReference type="EMBL" id="UNT00283.1"/>
    </source>
</evidence>
<evidence type="ECO:0000256" key="1">
    <source>
        <dbReference type="ARBA" id="ARBA00023015"/>
    </source>
</evidence>